<dbReference type="AlphaFoldDB" id="A0A811YIV6"/>
<name>A0A811YIV6_NYCPR</name>
<dbReference type="Proteomes" id="UP000645828">
    <property type="component" value="Unassembled WGS sequence"/>
</dbReference>
<dbReference type="EMBL" id="CAJHUB010000678">
    <property type="protein sequence ID" value="CAD7677401.1"/>
    <property type="molecule type" value="Genomic_DNA"/>
</dbReference>
<protein>
    <submittedName>
        <fullName evidence="1">(raccoon dog) hypothetical protein</fullName>
    </submittedName>
</protein>
<gene>
    <name evidence="1" type="ORF">NYPRO_LOCUS10199</name>
</gene>
<comment type="caution">
    <text evidence="1">The sequence shown here is derived from an EMBL/GenBank/DDBJ whole genome shotgun (WGS) entry which is preliminary data.</text>
</comment>
<evidence type="ECO:0000313" key="2">
    <source>
        <dbReference type="Proteomes" id="UP000645828"/>
    </source>
</evidence>
<accession>A0A811YIV6</accession>
<sequence>MLLLVPTFEDGTTVPKGRREPQYLSDIRGPSIEATEFPEGSFGILPLSSPSLACGGGGKGAIDHYVTPVEEGWWSHSRDGYSRKDAERSRRMKTEQPNQTLWTFELIATVSMLGIQKVLSPYDLT</sequence>
<organism evidence="1 2">
    <name type="scientific">Nyctereutes procyonoides</name>
    <name type="common">Raccoon dog</name>
    <name type="synonym">Canis procyonoides</name>
    <dbReference type="NCBI Taxonomy" id="34880"/>
    <lineage>
        <taxon>Eukaryota</taxon>
        <taxon>Metazoa</taxon>
        <taxon>Chordata</taxon>
        <taxon>Craniata</taxon>
        <taxon>Vertebrata</taxon>
        <taxon>Euteleostomi</taxon>
        <taxon>Mammalia</taxon>
        <taxon>Eutheria</taxon>
        <taxon>Laurasiatheria</taxon>
        <taxon>Carnivora</taxon>
        <taxon>Caniformia</taxon>
        <taxon>Canidae</taxon>
        <taxon>Nyctereutes</taxon>
    </lineage>
</organism>
<evidence type="ECO:0000313" key="1">
    <source>
        <dbReference type="EMBL" id="CAD7677401.1"/>
    </source>
</evidence>
<keyword evidence="2" id="KW-1185">Reference proteome</keyword>
<reference evidence="1" key="1">
    <citation type="submission" date="2020-12" db="EMBL/GenBank/DDBJ databases">
        <authorList>
            <consortium name="Molecular Ecology Group"/>
        </authorList>
    </citation>
    <scope>NUCLEOTIDE SEQUENCE</scope>
    <source>
        <strain evidence="1">TBG_1078</strain>
    </source>
</reference>
<proteinExistence type="predicted"/>